<dbReference type="Gene3D" id="1.10.472.10">
    <property type="entry name" value="Cyclin-like"/>
    <property type="match status" value="1"/>
</dbReference>
<dbReference type="SUPFAM" id="SSF47954">
    <property type="entry name" value="Cyclin-like"/>
    <property type="match status" value="1"/>
</dbReference>
<evidence type="ECO:0000256" key="2">
    <source>
        <dbReference type="SAM" id="MobiDB-lite"/>
    </source>
</evidence>
<reference evidence="4 5" key="1">
    <citation type="submission" date="2024-01" db="EMBL/GenBank/DDBJ databases">
        <title>The genome of the rayed Mediterranean limpet Patella caerulea (Linnaeus, 1758).</title>
        <authorList>
            <person name="Anh-Thu Weber A."/>
            <person name="Halstead-Nussloch G."/>
        </authorList>
    </citation>
    <scope>NUCLEOTIDE SEQUENCE [LARGE SCALE GENOMIC DNA]</scope>
    <source>
        <strain evidence="4">AATW-2023a</strain>
        <tissue evidence="4">Whole specimen</tissue>
    </source>
</reference>
<dbReference type="EMBL" id="JAZGQO010000011">
    <property type="protein sequence ID" value="KAK6173341.1"/>
    <property type="molecule type" value="Genomic_DNA"/>
</dbReference>
<organism evidence="4 5">
    <name type="scientific">Patella caerulea</name>
    <name type="common">Rayed Mediterranean limpet</name>
    <dbReference type="NCBI Taxonomy" id="87958"/>
    <lineage>
        <taxon>Eukaryota</taxon>
        <taxon>Metazoa</taxon>
        <taxon>Spiralia</taxon>
        <taxon>Lophotrochozoa</taxon>
        <taxon>Mollusca</taxon>
        <taxon>Gastropoda</taxon>
        <taxon>Patellogastropoda</taxon>
        <taxon>Patelloidea</taxon>
        <taxon>Patellidae</taxon>
        <taxon>Patella</taxon>
    </lineage>
</organism>
<comment type="similarity">
    <text evidence="1">Belongs to the cyclin family.</text>
</comment>
<keyword evidence="5" id="KW-1185">Reference proteome</keyword>
<dbReference type="InterPro" id="IPR013763">
    <property type="entry name" value="Cyclin-like_dom"/>
</dbReference>
<proteinExistence type="inferred from homology"/>
<feature type="compositionally biased region" description="Low complexity" evidence="2">
    <location>
        <begin position="20"/>
        <end position="29"/>
    </location>
</feature>
<feature type="compositionally biased region" description="Basic residues" evidence="2">
    <location>
        <begin position="1"/>
        <end position="19"/>
    </location>
</feature>
<name>A0AAN8J9A3_PATCE</name>
<sequence>MVVKKNLRRSKSDKKKQVVNKKTTQQTKKLPVTAESDKTAEISNDTKTIILKNNIVTETLIPMIKSVEKLKATIEKQASIPIQQVNKLPEGFHTSRISALSNIRCLHIFYDGAPDTFALAIGVLDSFLATIKVKAQHLSCAAAACYFIATKIHEEEEDLPSGTGLCQLHGNRWKLSDLCRMESVILRKLDWRLPLTTYLTCINHFLEILEENYPAIRAQCSVGRIIDMAEKYLRFGYSHFFKPSTVAICVFYQYLREADLLDSTMSVFVMKLQSICAIADSEMFECQQVLLKAEESVPEPIPKSQRLSNSLFFKMRCRPSYYGETGLPTISEDNTHDDI</sequence>
<keyword evidence="1" id="KW-0195">Cyclin</keyword>
<dbReference type="Proteomes" id="UP001347796">
    <property type="component" value="Unassembled WGS sequence"/>
</dbReference>
<evidence type="ECO:0000256" key="1">
    <source>
        <dbReference type="RuleBase" id="RU000383"/>
    </source>
</evidence>
<dbReference type="InterPro" id="IPR039361">
    <property type="entry name" value="Cyclin"/>
</dbReference>
<evidence type="ECO:0000259" key="3">
    <source>
        <dbReference type="SMART" id="SM00385"/>
    </source>
</evidence>
<evidence type="ECO:0000313" key="5">
    <source>
        <dbReference type="Proteomes" id="UP001347796"/>
    </source>
</evidence>
<accession>A0AAN8J9A3</accession>
<dbReference type="PANTHER" id="PTHR10177">
    <property type="entry name" value="CYCLINS"/>
    <property type="match status" value="1"/>
</dbReference>
<comment type="caution">
    <text evidence="4">The sequence shown here is derived from an EMBL/GenBank/DDBJ whole genome shotgun (WGS) entry which is preliminary data.</text>
</comment>
<feature type="domain" description="Cyclin-like" evidence="3">
    <location>
        <begin position="101"/>
        <end position="187"/>
    </location>
</feature>
<feature type="region of interest" description="Disordered" evidence="2">
    <location>
        <begin position="1"/>
        <end position="32"/>
    </location>
</feature>
<gene>
    <name evidence="4" type="ORF">SNE40_016811</name>
</gene>
<dbReference type="InterPro" id="IPR036915">
    <property type="entry name" value="Cyclin-like_sf"/>
</dbReference>
<dbReference type="Pfam" id="PF00134">
    <property type="entry name" value="Cyclin_N"/>
    <property type="match status" value="1"/>
</dbReference>
<dbReference type="SMART" id="SM00385">
    <property type="entry name" value="CYCLIN"/>
    <property type="match status" value="1"/>
</dbReference>
<dbReference type="AlphaFoldDB" id="A0AAN8J9A3"/>
<evidence type="ECO:0000313" key="4">
    <source>
        <dbReference type="EMBL" id="KAK6173341.1"/>
    </source>
</evidence>
<protein>
    <recommendedName>
        <fullName evidence="3">Cyclin-like domain-containing protein</fullName>
    </recommendedName>
</protein>
<dbReference type="InterPro" id="IPR006671">
    <property type="entry name" value="Cyclin_N"/>
</dbReference>